<feature type="compositionally biased region" description="Low complexity" evidence="3">
    <location>
        <begin position="19"/>
        <end position="34"/>
    </location>
</feature>
<gene>
    <name evidence="5" type="ORF">EBN03_11520</name>
</gene>
<name>A0A3M2L7R8_9NOCA</name>
<evidence type="ECO:0000313" key="6">
    <source>
        <dbReference type="Proteomes" id="UP000279275"/>
    </source>
</evidence>
<dbReference type="EMBL" id="RFFH01000004">
    <property type="protein sequence ID" value="RMI32603.1"/>
    <property type="molecule type" value="Genomic_DNA"/>
</dbReference>
<protein>
    <recommendedName>
        <fullName evidence="4">Low molecular weight antigen MTB12-like C-terminal domain-containing protein</fullName>
    </recommendedName>
</protein>
<comment type="caution">
    <text evidence="5">The sequence shown here is derived from an EMBL/GenBank/DDBJ whole genome shotgun (WGS) entry which is preliminary data.</text>
</comment>
<dbReference type="Pfam" id="PF26580">
    <property type="entry name" value="Mtb12_C"/>
    <property type="match status" value="1"/>
</dbReference>
<dbReference type="InterPro" id="IPR058644">
    <property type="entry name" value="Mtb12-like_C"/>
</dbReference>
<feature type="region of interest" description="Disordered" evidence="3">
    <location>
        <begin position="19"/>
        <end position="43"/>
    </location>
</feature>
<keyword evidence="6" id="KW-1185">Reference proteome</keyword>
<organism evidence="5 6">
    <name type="scientific">Nocardia stercoris</name>
    <dbReference type="NCBI Taxonomy" id="2483361"/>
    <lineage>
        <taxon>Bacteria</taxon>
        <taxon>Bacillati</taxon>
        <taxon>Actinomycetota</taxon>
        <taxon>Actinomycetes</taxon>
        <taxon>Mycobacteriales</taxon>
        <taxon>Nocardiaceae</taxon>
        <taxon>Nocardia</taxon>
    </lineage>
</organism>
<evidence type="ECO:0000259" key="4">
    <source>
        <dbReference type="Pfam" id="PF26580"/>
    </source>
</evidence>
<evidence type="ECO:0000256" key="2">
    <source>
        <dbReference type="ARBA" id="ARBA00093774"/>
    </source>
</evidence>
<evidence type="ECO:0000256" key="1">
    <source>
        <dbReference type="ARBA" id="ARBA00022729"/>
    </source>
</evidence>
<comment type="similarity">
    <text evidence="2">Belongs to the MTB12 family.</text>
</comment>
<sequence length="155" mass="15826">MAVLVGAGLLLTTACNDSTPSAAKSATTTTTLAADQPPIPLPGPGDLNAGVMIALDPNTPRAVKIAAIQGADTDPDLVDKLTQAGGANKLTMTVTSVEYQGNGVMQATANLTLNGKPVEGQAYVPFVAEGGRWKLQKAWACQMLANTQLTSTSCN</sequence>
<evidence type="ECO:0000256" key="3">
    <source>
        <dbReference type="SAM" id="MobiDB-lite"/>
    </source>
</evidence>
<accession>A0A3M2L7R8</accession>
<reference evidence="5 6" key="1">
    <citation type="submission" date="2018-10" db="EMBL/GenBank/DDBJ databases">
        <title>Isolation from cow dung.</title>
        <authorList>
            <person name="Ling L."/>
        </authorList>
    </citation>
    <scope>NUCLEOTIDE SEQUENCE [LARGE SCALE GENOMIC DNA]</scope>
    <source>
        <strain evidence="5 6">NEAU-LL90</strain>
    </source>
</reference>
<proteinExistence type="inferred from homology"/>
<dbReference type="Proteomes" id="UP000279275">
    <property type="component" value="Unassembled WGS sequence"/>
</dbReference>
<dbReference type="AlphaFoldDB" id="A0A3M2L7R8"/>
<evidence type="ECO:0000313" key="5">
    <source>
        <dbReference type="EMBL" id="RMI32603.1"/>
    </source>
</evidence>
<feature type="domain" description="Low molecular weight antigen MTB12-like C-terminal" evidence="4">
    <location>
        <begin position="40"/>
        <end position="150"/>
    </location>
</feature>
<keyword evidence="1" id="KW-0732">Signal</keyword>